<accession>A0A2N5ZF73</accession>
<dbReference type="AlphaFoldDB" id="A0A2N5ZF73"/>
<dbReference type="InterPro" id="IPR000523">
    <property type="entry name" value="Mg_chelatse_chII-like_cat_dom"/>
</dbReference>
<feature type="domain" description="Magnesium chelatase ChlI-like catalytic" evidence="1">
    <location>
        <begin position="194"/>
        <end position="225"/>
    </location>
</feature>
<dbReference type="InterPro" id="IPR014721">
    <property type="entry name" value="Ribsml_uS5_D2-typ_fold_subgr"/>
</dbReference>
<dbReference type="InterPro" id="IPR045006">
    <property type="entry name" value="CHLI-like"/>
</dbReference>
<feature type="non-terminal residue" evidence="2">
    <location>
        <position position="225"/>
    </location>
</feature>
<dbReference type="PANTHER" id="PTHR32039:SF7">
    <property type="entry name" value="COMPETENCE PROTEIN COMM"/>
    <property type="match status" value="1"/>
</dbReference>
<evidence type="ECO:0000313" key="2">
    <source>
        <dbReference type="EMBL" id="PLX17294.1"/>
    </source>
</evidence>
<organism evidence="2 3">
    <name type="scientific">Muiribacterium halophilum</name>
    <dbReference type="NCBI Taxonomy" id="2053465"/>
    <lineage>
        <taxon>Bacteria</taxon>
        <taxon>Candidatus Muiribacteriota</taxon>
        <taxon>Candidatus Muiribacteriia</taxon>
        <taxon>Candidatus Muiribacteriales</taxon>
        <taxon>Candidatus Muiribacteriaceae</taxon>
        <taxon>Candidatus Muiribacterium</taxon>
    </lineage>
</organism>
<name>A0A2N5ZF73_MUIH1</name>
<dbReference type="SUPFAM" id="SSF54211">
    <property type="entry name" value="Ribosomal protein S5 domain 2-like"/>
    <property type="match status" value="1"/>
</dbReference>
<dbReference type="Pfam" id="PF13541">
    <property type="entry name" value="ChlI"/>
    <property type="match status" value="1"/>
</dbReference>
<dbReference type="EMBL" id="PKTG01000091">
    <property type="protein sequence ID" value="PLX17294.1"/>
    <property type="molecule type" value="Genomic_DNA"/>
</dbReference>
<evidence type="ECO:0000313" key="3">
    <source>
        <dbReference type="Proteomes" id="UP000234857"/>
    </source>
</evidence>
<sequence>MYNCVHTTNINGIKASLVKVEADILRGLPGFIIVGLPDTSVNEAKERVKAALLNAGLKLPPGKITVNLSPAELKKNGSCFDLPIAISLLAACGEIEPIEKEHKMILTGELGLDGKINPLRSVLPVILTGINNGIRDFIIPYANKYQIFDIKDTNIYLAKDLEEIIDFFKGNKDLELFSGNKKESDDHINDYCPDLSEVSGQYAAKRALEIAAAGGHNMLLLGSPG</sequence>
<comment type="caution">
    <text evidence="2">The sequence shown here is derived from an EMBL/GenBank/DDBJ whole genome shotgun (WGS) entry which is preliminary data.</text>
</comment>
<dbReference type="Gene3D" id="3.30.230.10">
    <property type="match status" value="1"/>
</dbReference>
<dbReference type="PANTHER" id="PTHR32039">
    <property type="entry name" value="MAGNESIUM-CHELATASE SUBUNIT CHLI"/>
    <property type="match status" value="1"/>
</dbReference>
<dbReference type="Proteomes" id="UP000234857">
    <property type="component" value="Unassembled WGS sequence"/>
</dbReference>
<proteinExistence type="predicted"/>
<gene>
    <name evidence="2" type="ORF">C0601_08055</name>
</gene>
<dbReference type="Pfam" id="PF01078">
    <property type="entry name" value="Mg_chelatase"/>
    <property type="match status" value="1"/>
</dbReference>
<evidence type="ECO:0000259" key="1">
    <source>
        <dbReference type="Pfam" id="PF01078"/>
    </source>
</evidence>
<protein>
    <submittedName>
        <fullName evidence="2">Magnesium chelatase</fullName>
    </submittedName>
</protein>
<dbReference type="Gene3D" id="3.40.50.300">
    <property type="entry name" value="P-loop containing nucleotide triphosphate hydrolases"/>
    <property type="match status" value="1"/>
</dbReference>
<dbReference type="InterPro" id="IPR027417">
    <property type="entry name" value="P-loop_NTPase"/>
</dbReference>
<dbReference type="InterPro" id="IPR020568">
    <property type="entry name" value="Ribosomal_Su5_D2-typ_SF"/>
</dbReference>
<reference evidence="2 3" key="1">
    <citation type="submission" date="2017-11" db="EMBL/GenBank/DDBJ databases">
        <title>Genome-resolved metagenomics identifies genetic mobility, metabolic interactions, and unexpected diversity in perchlorate-reducing communities.</title>
        <authorList>
            <person name="Barnum T.P."/>
            <person name="Figueroa I.A."/>
            <person name="Carlstrom C.I."/>
            <person name="Lucas L.N."/>
            <person name="Engelbrektson A.L."/>
            <person name="Coates J.D."/>
        </authorList>
    </citation>
    <scope>NUCLEOTIDE SEQUENCE [LARGE SCALE GENOMIC DNA]</scope>
    <source>
        <strain evidence="2">BM706</strain>
    </source>
</reference>
<dbReference type="GO" id="GO:0005524">
    <property type="term" value="F:ATP binding"/>
    <property type="evidence" value="ECO:0007669"/>
    <property type="project" value="InterPro"/>
</dbReference>